<organism evidence="1 2">
    <name type="scientific">Sorlinia euscelidii</name>
    <dbReference type="NCBI Taxonomy" id="3081148"/>
    <lineage>
        <taxon>Bacteria</taxon>
        <taxon>Pseudomonadati</taxon>
        <taxon>Pseudomonadota</taxon>
        <taxon>Alphaproteobacteria</taxon>
        <taxon>Acetobacterales</taxon>
        <taxon>Acetobacteraceae</taxon>
        <taxon>Sorlinia</taxon>
    </lineage>
</organism>
<proteinExistence type="predicted"/>
<dbReference type="EMBL" id="JAWJZY010000003">
    <property type="protein sequence ID" value="MEE8658871.1"/>
    <property type="molecule type" value="Genomic_DNA"/>
</dbReference>
<dbReference type="SUPFAM" id="SSF53335">
    <property type="entry name" value="S-adenosyl-L-methionine-dependent methyltransferases"/>
    <property type="match status" value="1"/>
</dbReference>
<keyword evidence="2" id="KW-1185">Reference proteome</keyword>
<sequence>MNIGRQTSPYRRHPDDWYVEPPGVIEALLEVESPFIGRVMDPCCGRGTIPLTYADTPRHTAKMVTSDIVKRWDDVLELAPYATSLPRWRPDSVITNPPFREAQAFIECALENTTDRVCVLLPLNFLGSEKRYLFFKTRPLARIWHLVPRISMLPGDMPPRGSGMTEYAWFVFQHAHTGSCIFQHLPHKRGAQARRETSPLFEETHHDT</sequence>
<dbReference type="InterPro" id="IPR029063">
    <property type="entry name" value="SAM-dependent_MTases_sf"/>
</dbReference>
<comment type="caution">
    <text evidence="1">The sequence shown here is derived from an EMBL/GenBank/DDBJ whole genome shotgun (WGS) entry which is preliminary data.</text>
</comment>
<reference evidence="1 2" key="1">
    <citation type="submission" date="2023-10" db="EMBL/GenBank/DDBJ databases">
        <title>Sorlinia euscelidii gen. nov., sp. nov., an acetic acid bacteria isolated from the gut of Euscelidius variegatus emitter.</title>
        <authorList>
            <person name="Michoud G."/>
            <person name="Marasco R."/>
            <person name="Seferji K."/>
            <person name="Gonella E."/>
            <person name="Garuglieri E."/>
            <person name="Alma A."/>
            <person name="Mapelli F."/>
            <person name="Borin S."/>
            <person name="Daffonchio D."/>
            <person name="Crotti E."/>
        </authorList>
    </citation>
    <scope>NUCLEOTIDE SEQUENCE [LARGE SCALE GENOMIC DNA]</scope>
    <source>
        <strain evidence="1 2">EV16P</strain>
    </source>
</reference>
<dbReference type="Gene3D" id="3.40.50.150">
    <property type="entry name" value="Vaccinia Virus protein VP39"/>
    <property type="match status" value="1"/>
</dbReference>
<gene>
    <name evidence="1" type="ORF">DOFOFD_07585</name>
</gene>
<accession>A0ABU7U467</accession>
<evidence type="ECO:0000313" key="2">
    <source>
        <dbReference type="Proteomes" id="UP001312908"/>
    </source>
</evidence>
<dbReference type="Proteomes" id="UP001312908">
    <property type="component" value="Unassembled WGS sequence"/>
</dbReference>
<dbReference type="RefSeq" id="WP_394819773.1">
    <property type="nucleotide sequence ID" value="NZ_JAWJZY010000003.1"/>
</dbReference>
<name>A0ABU7U467_9PROT</name>
<protein>
    <recommendedName>
        <fullName evidence="3">Methyltransferase</fullName>
    </recommendedName>
</protein>
<evidence type="ECO:0000313" key="1">
    <source>
        <dbReference type="EMBL" id="MEE8658871.1"/>
    </source>
</evidence>
<evidence type="ECO:0008006" key="3">
    <source>
        <dbReference type="Google" id="ProtNLM"/>
    </source>
</evidence>